<evidence type="ECO:0000256" key="2">
    <source>
        <dbReference type="ARBA" id="ARBA00022448"/>
    </source>
</evidence>
<keyword evidence="2" id="KW-0813">Transport</keyword>
<feature type="transmembrane region" description="Helical" evidence="6">
    <location>
        <begin position="9"/>
        <end position="31"/>
    </location>
</feature>
<dbReference type="RefSeq" id="WP_244903366.1">
    <property type="nucleotide sequence ID" value="NZ_FXAZ01000002.1"/>
</dbReference>
<evidence type="ECO:0000313" key="8">
    <source>
        <dbReference type="EMBL" id="SMG37104.1"/>
    </source>
</evidence>
<dbReference type="GO" id="GO:0022857">
    <property type="term" value="F:transmembrane transporter activity"/>
    <property type="evidence" value="ECO:0007669"/>
    <property type="project" value="InterPro"/>
</dbReference>
<dbReference type="InterPro" id="IPR020846">
    <property type="entry name" value="MFS_dom"/>
</dbReference>
<proteinExistence type="predicted"/>
<dbReference type="Proteomes" id="UP000193834">
    <property type="component" value="Unassembled WGS sequence"/>
</dbReference>
<feature type="transmembrane region" description="Helical" evidence="6">
    <location>
        <begin position="172"/>
        <end position="190"/>
    </location>
</feature>
<reference evidence="8 9" key="1">
    <citation type="submission" date="2017-04" db="EMBL/GenBank/DDBJ databases">
        <authorList>
            <person name="Afonso C.L."/>
            <person name="Miller P.J."/>
            <person name="Scott M.A."/>
            <person name="Spackman E."/>
            <person name="Goraichik I."/>
            <person name="Dimitrov K.M."/>
            <person name="Suarez D.L."/>
            <person name="Swayne D.E."/>
        </authorList>
    </citation>
    <scope>NUCLEOTIDE SEQUENCE [LARGE SCALE GENOMIC DNA]</scope>
    <source>
        <strain evidence="8 9">11</strain>
    </source>
</reference>
<feature type="transmembrane region" description="Helical" evidence="6">
    <location>
        <begin position="101"/>
        <end position="128"/>
    </location>
</feature>
<dbReference type="InterPro" id="IPR011701">
    <property type="entry name" value="MFS"/>
</dbReference>
<organism evidence="8 9">
    <name type="scientific">Paenibacillus aquistagni</name>
    <dbReference type="NCBI Taxonomy" id="1852522"/>
    <lineage>
        <taxon>Bacteria</taxon>
        <taxon>Bacillati</taxon>
        <taxon>Bacillota</taxon>
        <taxon>Bacilli</taxon>
        <taxon>Bacillales</taxon>
        <taxon>Paenibacillaceae</taxon>
        <taxon>Paenibacillus</taxon>
    </lineage>
</organism>
<gene>
    <name evidence="8" type="ORF">SAMN06295960_2183</name>
</gene>
<comment type="subcellular location">
    <subcellularLocation>
        <location evidence="1">Cell membrane</location>
        <topology evidence="1">Multi-pass membrane protein</topology>
    </subcellularLocation>
</comment>
<evidence type="ECO:0000259" key="7">
    <source>
        <dbReference type="PROSITE" id="PS50850"/>
    </source>
</evidence>
<dbReference type="SUPFAM" id="SSF103473">
    <property type="entry name" value="MFS general substrate transporter"/>
    <property type="match status" value="1"/>
</dbReference>
<keyword evidence="4 6" id="KW-1133">Transmembrane helix</keyword>
<feature type="transmembrane region" description="Helical" evidence="6">
    <location>
        <begin position="225"/>
        <end position="244"/>
    </location>
</feature>
<dbReference type="InterPro" id="IPR036259">
    <property type="entry name" value="MFS_trans_sf"/>
</dbReference>
<feature type="transmembrane region" description="Helical" evidence="6">
    <location>
        <begin position="264"/>
        <end position="287"/>
    </location>
</feature>
<feature type="transmembrane region" description="Helical" evidence="6">
    <location>
        <begin position="72"/>
        <end position="95"/>
    </location>
</feature>
<evidence type="ECO:0000256" key="6">
    <source>
        <dbReference type="SAM" id="Phobius"/>
    </source>
</evidence>
<feature type="transmembrane region" description="Helical" evidence="6">
    <location>
        <begin position="299"/>
        <end position="320"/>
    </location>
</feature>
<evidence type="ECO:0000256" key="4">
    <source>
        <dbReference type="ARBA" id="ARBA00022989"/>
    </source>
</evidence>
<feature type="transmembrane region" description="Helical" evidence="6">
    <location>
        <begin position="148"/>
        <end position="166"/>
    </location>
</feature>
<dbReference type="EMBL" id="FXAZ01000002">
    <property type="protein sequence ID" value="SMG37104.1"/>
    <property type="molecule type" value="Genomic_DNA"/>
</dbReference>
<keyword evidence="5 6" id="KW-0472">Membrane</keyword>
<dbReference type="Gene3D" id="1.20.1250.20">
    <property type="entry name" value="MFS general substrate transporter like domains"/>
    <property type="match status" value="1"/>
</dbReference>
<dbReference type="InterPro" id="IPR053160">
    <property type="entry name" value="MFS_DHA3_Transporter"/>
</dbReference>
<evidence type="ECO:0000256" key="1">
    <source>
        <dbReference type="ARBA" id="ARBA00004651"/>
    </source>
</evidence>
<evidence type="ECO:0000256" key="5">
    <source>
        <dbReference type="ARBA" id="ARBA00023136"/>
    </source>
</evidence>
<sequence>MKQLRASQVYIIMMFVTALANSTMFTTYAIYYVTELGLTPFQLVLIGTVLELAVLVFEGITGVVADTYSRRMSVIIGMLVMGIGFVLEGSVIWIVEWSTLLPVFIWMLIAQLFFGIGATFVSGAETAWIVDEIGEDKVGTLFMRSQRLALFAALIGIGLSVGFSTLAPNLPYIIGGMFYVGLGIFLLVYMKETNFAPQQKEAHVSPLQAMADTWMSGIKVVRRQPLLIMLIVVTIFIGAASEGYDRLRETFLINEIGFPQHIPFSMAVWFGILSAVSTILGLVAVRVMEQKLDMSDKRAVTAAMLLLFAARIGALISIALSTSFVWAMIGLLLISVIGILSHPVYNTWLNMNMESKTRATVLSMVSQADAFGQTAGGPVIGWVGSRFSLRASFILAGVFIMPVLVVLRRFISSNPRE</sequence>
<accession>A0A1X7K8R4</accession>
<keyword evidence="3 6" id="KW-0812">Transmembrane</keyword>
<keyword evidence="9" id="KW-1185">Reference proteome</keyword>
<feature type="transmembrane region" description="Helical" evidence="6">
    <location>
        <begin position="393"/>
        <end position="411"/>
    </location>
</feature>
<feature type="transmembrane region" description="Helical" evidence="6">
    <location>
        <begin position="43"/>
        <end position="65"/>
    </location>
</feature>
<dbReference type="AlphaFoldDB" id="A0A1X7K8R4"/>
<dbReference type="STRING" id="1852522.SAMN06295960_2183"/>
<feature type="transmembrane region" description="Helical" evidence="6">
    <location>
        <begin position="326"/>
        <end position="348"/>
    </location>
</feature>
<evidence type="ECO:0000256" key="3">
    <source>
        <dbReference type="ARBA" id="ARBA00022692"/>
    </source>
</evidence>
<dbReference type="Pfam" id="PF07690">
    <property type="entry name" value="MFS_1"/>
    <property type="match status" value="1"/>
</dbReference>
<evidence type="ECO:0000313" key="9">
    <source>
        <dbReference type="Proteomes" id="UP000193834"/>
    </source>
</evidence>
<dbReference type="PANTHER" id="PTHR23530:SF1">
    <property type="entry name" value="PERMEASE, MAJOR FACILITATOR SUPERFAMILY-RELATED"/>
    <property type="match status" value="1"/>
</dbReference>
<dbReference type="GO" id="GO:0005886">
    <property type="term" value="C:plasma membrane"/>
    <property type="evidence" value="ECO:0007669"/>
    <property type="project" value="UniProtKB-SubCell"/>
</dbReference>
<dbReference type="PROSITE" id="PS50850">
    <property type="entry name" value="MFS"/>
    <property type="match status" value="1"/>
</dbReference>
<protein>
    <submittedName>
        <fullName evidence="8">Major Facilitator Superfamily protein</fullName>
    </submittedName>
</protein>
<dbReference type="PANTHER" id="PTHR23530">
    <property type="entry name" value="TRANSPORT PROTEIN-RELATED"/>
    <property type="match status" value="1"/>
</dbReference>
<feature type="domain" description="Major facilitator superfamily (MFS) profile" evidence="7">
    <location>
        <begin position="6"/>
        <end position="415"/>
    </location>
</feature>
<name>A0A1X7K8R4_9BACL</name>